<dbReference type="InterPro" id="IPR022684">
    <property type="entry name" value="Calpain_cysteine_protease"/>
</dbReference>
<evidence type="ECO:0000256" key="7">
    <source>
        <dbReference type="SAM" id="Coils"/>
    </source>
</evidence>
<dbReference type="GO" id="GO:0004198">
    <property type="term" value="F:calcium-dependent cysteine-type endopeptidase activity"/>
    <property type="evidence" value="ECO:0007669"/>
    <property type="project" value="InterPro"/>
</dbReference>
<dbReference type="Pfam" id="PF00648">
    <property type="entry name" value="Peptidase_C2"/>
    <property type="match status" value="1"/>
</dbReference>
<evidence type="ECO:0000256" key="2">
    <source>
        <dbReference type="ARBA" id="ARBA00022670"/>
    </source>
</evidence>
<dbReference type="AlphaFoldDB" id="A0A7S3DWG5"/>
<dbReference type="Gene3D" id="1.20.1270.60">
    <property type="entry name" value="Arfaptin homology (AH) domain/BAR domain"/>
    <property type="match status" value="1"/>
</dbReference>
<dbReference type="CDD" id="cd07307">
    <property type="entry name" value="BAR"/>
    <property type="match status" value="1"/>
</dbReference>
<keyword evidence="4 6" id="KW-0788">Thiol protease</keyword>
<evidence type="ECO:0000256" key="1">
    <source>
        <dbReference type="ARBA" id="ARBA00007623"/>
    </source>
</evidence>
<proteinExistence type="inferred from homology"/>
<reference evidence="10" key="1">
    <citation type="submission" date="2021-01" db="EMBL/GenBank/DDBJ databases">
        <authorList>
            <person name="Corre E."/>
            <person name="Pelletier E."/>
            <person name="Niang G."/>
            <person name="Scheremetjew M."/>
            <person name="Finn R."/>
            <person name="Kale V."/>
            <person name="Holt S."/>
            <person name="Cochrane G."/>
            <person name="Meng A."/>
            <person name="Brown T."/>
            <person name="Cohen L."/>
        </authorList>
    </citation>
    <scope>NUCLEOTIDE SEQUENCE</scope>
    <source>
        <strain evidence="10">CCMP125</strain>
    </source>
</reference>
<evidence type="ECO:0000256" key="8">
    <source>
        <dbReference type="SAM" id="MobiDB-lite"/>
    </source>
</evidence>
<feature type="active site" evidence="5 6">
    <location>
        <position position="850"/>
    </location>
</feature>
<feature type="compositionally biased region" description="Polar residues" evidence="8">
    <location>
        <begin position="334"/>
        <end position="344"/>
    </location>
</feature>
<evidence type="ECO:0000313" key="10">
    <source>
        <dbReference type="EMBL" id="CAD9989014.1"/>
    </source>
</evidence>
<dbReference type="PANTHER" id="PTHR10183:SF379">
    <property type="entry name" value="CALPAIN-5"/>
    <property type="match status" value="1"/>
</dbReference>
<feature type="coiled-coil region" evidence="7">
    <location>
        <begin position="156"/>
        <end position="183"/>
    </location>
</feature>
<dbReference type="InterPro" id="IPR000169">
    <property type="entry name" value="Pept_cys_AS"/>
</dbReference>
<dbReference type="SUPFAM" id="SSF103657">
    <property type="entry name" value="BAR/IMD domain-like"/>
    <property type="match status" value="1"/>
</dbReference>
<dbReference type="PRINTS" id="PR00704">
    <property type="entry name" value="CALPAIN"/>
</dbReference>
<keyword evidence="3 6" id="KW-0378">Hydrolase</keyword>
<evidence type="ECO:0000256" key="3">
    <source>
        <dbReference type="ARBA" id="ARBA00022801"/>
    </source>
</evidence>
<sequence>MAPDSNSNLGNSNGANKPRVGVMLRQSVTGEKSSLRSAELDVLKDEYQRLTKHFKELHKHLKERHAAMVSTGYSRQALAKTMAAMSEATPLAKSAGSNDAAVSGVAASQSNYVNTMNALATSSHARADDFQQKGLDYMKQWQEVVTTRVNAELKRTDQLRRDADHYEAKVESLEGNAKKLREKGKEVPAATKEKLDRNQQKLDEAQKLYHHAATDLFLLLDEVVDKSWRDLHPLFLRLVQLELNATSDDYNLVQGDLKPILAQLKQLAQSKHINGPRLEQLEKSSPKNLSTRPNPANVRLSFGTDAPEKAPASPGKTKPAKATALLPNQKKTDNNGSKPSSRAPSNRGRPQRDQDSDDSSSSSSSEESGPKQAPPPRKSMADRMKQFGGGGGNSSNNKNSNSNSNKPSSSSNGNLRGSDGGGRPSRSAPGRAAKTASQHPPTTHDITDEFKNADPSQWNLTKQQFSGSFVYATKGKEEEVVGQPIAKGIDKIKKHPEKYLLLFYQSNMIDWPADQQRYILIHREGSSGYKPKGVGPKGFMTLYMQEFQALPPFKDDILPTQYRDEYTDNMTHQGRRLHNKTNKPLLPGRGMGCCDSPLIKIIGDVDPSDIHQGSVGDCWLLSGISSLAEFDGAIKHLFRKTPKLEQRPLPGANKYTVTLWDLPTWKEKDIIIDERLAAMPDGSGSVLSSKPSEDGELWVCYLEKALSIHCGGWDKITGGQCTHAWALMTGCKEQYTIRKSKKTGLYQCFGKYNPYERRWANHGNSPHDGEQSMWQMDWPKVGGGGDKDLELTEEELFQRMCAWDDVNYIVGAGCSDKGADGGLVDNHAYSVIEAHNDVAGTDIDLIKVRNPWGKGEIEDGMFDDDGPGWQKYPQIKRALNPVVADDGIFWVTKQEFFVFFSTVYLSASNMTEFLED</sequence>
<dbReference type="GO" id="GO:0006508">
    <property type="term" value="P:proteolysis"/>
    <property type="evidence" value="ECO:0007669"/>
    <property type="project" value="UniProtKB-KW"/>
</dbReference>
<dbReference type="Gene3D" id="3.90.70.10">
    <property type="entry name" value="Cysteine proteinases"/>
    <property type="match status" value="1"/>
</dbReference>
<feature type="domain" description="Calpain catalytic" evidence="9">
    <location>
        <begin position="552"/>
        <end position="909"/>
    </location>
</feature>
<organism evidence="10">
    <name type="scientific">Entomoneis paludosa</name>
    <dbReference type="NCBI Taxonomy" id="265537"/>
    <lineage>
        <taxon>Eukaryota</taxon>
        <taxon>Sar</taxon>
        <taxon>Stramenopiles</taxon>
        <taxon>Ochrophyta</taxon>
        <taxon>Bacillariophyta</taxon>
        <taxon>Bacillariophyceae</taxon>
        <taxon>Bacillariophycidae</taxon>
        <taxon>Entomoneidaceae</taxon>
        <taxon>Entomoneis</taxon>
    </lineage>
</organism>
<keyword evidence="2 6" id="KW-0645">Protease</keyword>
<feature type="active site" evidence="5 6">
    <location>
        <position position="827"/>
    </location>
</feature>
<comment type="similarity">
    <text evidence="1">Belongs to the peptidase C2 family.</text>
</comment>
<protein>
    <recommendedName>
        <fullName evidence="9">Calpain catalytic domain-containing protein</fullName>
    </recommendedName>
</protein>
<dbReference type="InterPro" id="IPR001300">
    <property type="entry name" value="Peptidase_C2_calpain_cat"/>
</dbReference>
<feature type="compositionally biased region" description="Low complexity" evidence="8">
    <location>
        <begin position="424"/>
        <end position="433"/>
    </location>
</feature>
<evidence type="ECO:0000256" key="6">
    <source>
        <dbReference type="PROSITE-ProRule" id="PRU00239"/>
    </source>
</evidence>
<feature type="region of interest" description="Disordered" evidence="8">
    <location>
        <begin position="275"/>
        <end position="452"/>
    </location>
</feature>
<dbReference type="PROSITE" id="PS00139">
    <property type="entry name" value="THIOL_PROTEASE_CYS"/>
    <property type="match status" value="1"/>
</dbReference>
<feature type="active site" evidence="5 6">
    <location>
        <position position="618"/>
    </location>
</feature>
<accession>A0A7S3DWG5</accession>
<dbReference type="EMBL" id="HBHT01035914">
    <property type="protein sequence ID" value="CAD9989014.1"/>
    <property type="molecule type" value="Transcribed_RNA"/>
</dbReference>
<name>A0A7S3DWG5_9STRA</name>
<dbReference type="PROSITE" id="PS50203">
    <property type="entry name" value="CALPAIN_CAT"/>
    <property type="match status" value="1"/>
</dbReference>
<dbReference type="InterPro" id="IPR027267">
    <property type="entry name" value="AH/BAR_dom_sf"/>
</dbReference>
<dbReference type="SMART" id="SM00230">
    <property type="entry name" value="CysPc"/>
    <property type="match status" value="1"/>
</dbReference>
<dbReference type="PANTHER" id="PTHR10183">
    <property type="entry name" value="CALPAIN"/>
    <property type="match status" value="1"/>
</dbReference>
<keyword evidence="7" id="KW-0175">Coiled coil</keyword>
<feature type="compositionally biased region" description="Low complexity" evidence="8">
    <location>
        <begin position="394"/>
        <end position="417"/>
    </location>
</feature>
<dbReference type="InterPro" id="IPR038765">
    <property type="entry name" value="Papain-like_cys_pep_sf"/>
</dbReference>
<dbReference type="SUPFAM" id="SSF54001">
    <property type="entry name" value="Cysteine proteinases"/>
    <property type="match status" value="1"/>
</dbReference>
<evidence type="ECO:0000259" key="9">
    <source>
        <dbReference type="PROSITE" id="PS50203"/>
    </source>
</evidence>
<gene>
    <name evidence="10" type="ORF">APAL1065_LOCUS24140</name>
</gene>
<evidence type="ECO:0000256" key="5">
    <source>
        <dbReference type="PIRSR" id="PIRSR622684-1"/>
    </source>
</evidence>
<evidence type="ECO:0000256" key="4">
    <source>
        <dbReference type="ARBA" id="ARBA00022807"/>
    </source>
</evidence>